<evidence type="ECO:0000313" key="2">
    <source>
        <dbReference type="EnsemblMetazoa" id="AEPI009708-PA"/>
    </source>
</evidence>
<dbReference type="AlphaFoldDB" id="A0A182PRX3"/>
<accession>A0A182PRX3</accession>
<feature type="signal peptide" evidence="1">
    <location>
        <begin position="1"/>
        <end position="17"/>
    </location>
</feature>
<keyword evidence="1" id="KW-0732">Signal</keyword>
<evidence type="ECO:0000256" key="1">
    <source>
        <dbReference type="SAM" id="SignalP"/>
    </source>
</evidence>
<reference evidence="3" key="1">
    <citation type="submission" date="2013-03" db="EMBL/GenBank/DDBJ databases">
        <title>The Genome Sequence of Anopheles epiroticus epiroticus2.</title>
        <authorList>
            <consortium name="The Broad Institute Genomics Platform"/>
            <person name="Neafsey D.E."/>
            <person name="Howell P."/>
            <person name="Walker B."/>
            <person name="Young S.K."/>
            <person name="Zeng Q."/>
            <person name="Gargeya S."/>
            <person name="Fitzgerald M."/>
            <person name="Haas B."/>
            <person name="Abouelleil A."/>
            <person name="Allen A.W."/>
            <person name="Alvarado L."/>
            <person name="Arachchi H.M."/>
            <person name="Berlin A.M."/>
            <person name="Chapman S.B."/>
            <person name="Gainer-Dewar J."/>
            <person name="Goldberg J."/>
            <person name="Griggs A."/>
            <person name="Gujja S."/>
            <person name="Hansen M."/>
            <person name="Howarth C."/>
            <person name="Imamovic A."/>
            <person name="Ireland A."/>
            <person name="Larimer J."/>
            <person name="McCowan C."/>
            <person name="Murphy C."/>
            <person name="Pearson M."/>
            <person name="Poon T.W."/>
            <person name="Priest M."/>
            <person name="Roberts A."/>
            <person name="Saif S."/>
            <person name="Shea T."/>
            <person name="Sisk P."/>
            <person name="Sykes S."/>
            <person name="Wortman J."/>
            <person name="Nusbaum C."/>
            <person name="Birren B."/>
        </authorList>
    </citation>
    <scope>NUCLEOTIDE SEQUENCE [LARGE SCALE GENOMIC DNA]</scope>
    <source>
        <strain evidence="3">Epiroticus2</strain>
    </source>
</reference>
<dbReference type="VEuPathDB" id="VectorBase:AEPI009708"/>
<protein>
    <submittedName>
        <fullName evidence="2">Uncharacterized protein</fullName>
    </submittedName>
</protein>
<sequence length="104" mass="11672">MKFIIALVLFAACAAQAFKVTSDCVKHPSNVERHSVRLCDVYGGYSPYDVGSNCLVKYYHPTEVVDTPYKGCGNCGRCSSCRQQVYPRPHPVLRHPLFFGSHYL</sequence>
<dbReference type="EnsemblMetazoa" id="AEPI009708-RA">
    <property type="protein sequence ID" value="AEPI009708-PA"/>
    <property type="gene ID" value="AEPI009708"/>
</dbReference>
<feature type="chain" id="PRO_5008131720" evidence="1">
    <location>
        <begin position="18"/>
        <end position="104"/>
    </location>
</feature>
<proteinExistence type="predicted"/>
<dbReference type="Proteomes" id="UP000075885">
    <property type="component" value="Unassembled WGS sequence"/>
</dbReference>
<name>A0A182PRX3_9DIPT</name>
<evidence type="ECO:0000313" key="3">
    <source>
        <dbReference type="Proteomes" id="UP000075885"/>
    </source>
</evidence>
<reference evidence="2" key="2">
    <citation type="submission" date="2020-05" db="UniProtKB">
        <authorList>
            <consortium name="EnsemblMetazoa"/>
        </authorList>
    </citation>
    <scope>IDENTIFICATION</scope>
    <source>
        <strain evidence="2">Epiroticus2</strain>
    </source>
</reference>
<organism evidence="2 3">
    <name type="scientific">Anopheles epiroticus</name>
    <dbReference type="NCBI Taxonomy" id="199890"/>
    <lineage>
        <taxon>Eukaryota</taxon>
        <taxon>Metazoa</taxon>
        <taxon>Ecdysozoa</taxon>
        <taxon>Arthropoda</taxon>
        <taxon>Hexapoda</taxon>
        <taxon>Insecta</taxon>
        <taxon>Pterygota</taxon>
        <taxon>Neoptera</taxon>
        <taxon>Endopterygota</taxon>
        <taxon>Diptera</taxon>
        <taxon>Nematocera</taxon>
        <taxon>Culicoidea</taxon>
        <taxon>Culicidae</taxon>
        <taxon>Anophelinae</taxon>
        <taxon>Anopheles</taxon>
    </lineage>
</organism>
<keyword evidence="3" id="KW-1185">Reference proteome</keyword>